<feature type="region of interest" description="Disordered" evidence="1">
    <location>
        <begin position="63"/>
        <end position="127"/>
    </location>
</feature>
<accession>A0AAE1Q9T1</accession>
<dbReference type="EMBL" id="JAWZYT010000531">
    <property type="protein sequence ID" value="KAK4322210.1"/>
    <property type="molecule type" value="Genomic_DNA"/>
</dbReference>
<comment type="caution">
    <text evidence="2">The sequence shown here is derived from an EMBL/GenBank/DDBJ whole genome shotgun (WGS) entry which is preliminary data.</text>
</comment>
<feature type="compositionally biased region" description="Acidic residues" evidence="1">
    <location>
        <begin position="72"/>
        <end position="88"/>
    </location>
</feature>
<reference evidence="2" key="1">
    <citation type="submission" date="2023-11" db="EMBL/GenBank/DDBJ databases">
        <title>Genome assemblies of two species of porcelain crab, Petrolisthes cinctipes and Petrolisthes manimaculis (Anomura: Porcellanidae).</title>
        <authorList>
            <person name="Angst P."/>
        </authorList>
    </citation>
    <scope>NUCLEOTIDE SEQUENCE</scope>
    <source>
        <strain evidence="2">PB745_02</strain>
        <tissue evidence="2">Gill</tissue>
    </source>
</reference>
<evidence type="ECO:0000313" key="3">
    <source>
        <dbReference type="Proteomes" id="UP001292094"/>
    </source>
</evidence>
<feature type="compositionally biased region" description="Acidic residues" evidence="1">
    <location>
        <begin position="95"/>
        <end position="120"/>
    </location>
</feature>
<organism evidence="2 3">
    <name type="scientific">Petrolisthes manimaculis</name>
    <dbReference type="NCBI Taxonomy" id="1843537"/>
    <lineage>
        <taxon>Eukaryota</taxon>
        <taxon>Metazoa</taxon>
        <taxon>Ecdysozoa</taxon>
        <taxon>Arthropoda</taxon>
        <taxon>Crustacea</taxon>
        <taxon>Multicrustacea</taxon>
        <taxon>Malacostraca</taxon>
        <taxon>Eumalacostraca</taxon>
        <taxon>Eucarida</taxon>
        <taxon>Decapoda</taxon>
        <taxon>Pleocyemata</taxon>
        <taxon>Anomura</taxon>
        <taxon>Galatheoidea</taxon>
        <taxon>Porcellanidae</taxon>
        <taxon>Petrolisthes</taxon>
    </lineage>
</organism>
<sequence length="127" mass="15236">MGARDELISHLTVNKARTRPPETVDDLVNADGWKWGIDALIWTGVPLEYFTRHKNPAVVEINKHMEDSTQQEGEEEEYEEREEEEIEEYEGRWDELEEYEGEEEEYEGKWDEEEYEEEINKEEVHKS</sequence>
<evidence type="ECO:0000313" key="2">
    <source>
        <dbReference type="EMBL" id="KAK4322210.1"/>
    </source>
</evidence>
<gene>
    <name evidence="2" type="ORF">Pmani_007008</name>
</gene>
<name>A0AAE1Q9T1_9EUCA</name>
<evidence type="ECO:0000256" key="1">
    <source>
        <dbReference type="SAM" id="MobiDB-lite"/>
    </source>
</evidence>
<dbReference type="Proteomes" id="UP001292094">
    <property type="component" value="Unassembled WGS sequence"/>
</dbReference>
<proteinExistence type="predicted"/>
<protein>
    <submittedName>
        <fullName evidence="2">Uncharacterized protein</fullName>
    </submittedName>
</protein>
<dbReference type="AlphaFoldDB" id="A0AAE1Q9T1"/>
<keyword evidence="3" id="KW-1185">Reference proteome</keyword>